<dbReference type="GO" id="GO:0003677">
    <property type="term" value="F:DNA binding"/>
    <property type="evidence" value="ECO:0007669"/>
    <property type="project" value="UniProtKB-UniRule"/>
</dbReference>
<dbReference type="Pfam" id="PF22022">
    <property type="entry name" value="Phage_int_M"/>
    <property type="match status" value="1"/>
</dbReference>
<evidence type="ECO:0000256" key="5">
    <source>
        <dbReference type="PROSITE-ProRule" id="PRU01248"/>
    </source>
</evidence>
<dbReference type="AlphaFoldDB" id="A0A150HZ53"/>
<dbReference type="InterPro" id="IPR010998">
    <property type="entry name" value="Integrase_recombinase_N"/>
</dbReference>
<evidence type="ECO:0000259" key="6">
    <source>
        <dbReference type="PROSITE" id="PS51898"/>
    </source>
</evidence>
<dbReference type="PANTHER" id="PTHR30629">
    <property type="entry name" value="PROPHAGE INTEGRASE"/>
    <property type="match status" value="1"/>
</dbReference>
<evidence type="ECO:0000259" key="7">
    <source>
        <dbReference type="PROSITE" id="PS51900"/>
    </source>
</evidence>
<dbReference type="GO" id="GO:0015074">
    <property type="term" value="P:DNA integration"/>
    <property type="evidence" value="ECO:0007669"/>
    <property type="project" value="UniProtKB-KW"/>
</dbReference>
<dbReference type="InterPro" id="IPR002104">
    <property type="entry name" value="Integrase_catalytic"/>
</dbReference>
<evidence type="ECO:0000256" key="1">
    <source>
        <dbReference type="ARBA" id="ARBA00008857"/>
    </source>
</evidence>
<dbReference type="CDD" id="cd00801">
    <property type="entry name" value="INT_P4_C"/>
    <property type="match status" value="1"/>
</dbReference>
<evidence type="ECO:0000313" key="9">
    <source>
        <dbReference type="Proteomes" id="UP000075544"/>
    </source>
</evidence>
<reference evidence="8 9" key="1">
    <citation type="journal article" date="2016" name="Sci. Rep.">
        <title>Genomic and phenotypic characterization of the species Acinetobacter venetianus.</title>
        <authorList>
            <person name="Fondi M."/>
            <person name="Maida I."/>
            <person name="Perrin E."/>
            <person name="Orlandini V."/>
            <person name="La Torre L."/>
            <person name="Bosi E."/>
            <person name="Negroni A."/>
            <person name="Zanaroli G."/>
            <person name="Fava F."/>
            <person name="Decorosi F."/>
            <person name="Giovannetti L."/>
            <person name="Viti C."/>
            <person name="Vaneechoutte M."/>
            <person name="Dijkshoorn L."/>
            <person name="Fani R."/>
        </authorList>
    </citation>
    <scope>NUCLEOTIDE SEQUENCE [LARGE SCALE GENOMIC DNA]</scope>
    <source>
        <strain evidence="8 9">LUH13518</strain>
    </source>
</reference>
<dbReference type="PROSITE" id="PS51898">
    <property type="entry name" value="TYR_RECOMBINASE"/>
    <property type="match status" value="1"/>
</dbReference>
<evidence type="ECO:0000256" key="4">
    <source>
        <dbReference type="ARBA" id="ARBA00023172"/>
    </source>
</evidence>
<dbReference type="SUPFAM" id="SSF56349">
    <property type="entry name" value="DNA breaking-rejoining enzymes"/>
    <property type="match status" value="1"/>
</dbReference>
<dbReference type="Proteomes" id="UP000075544">
    <property type="component" value="Unassembled WGS sequence"/>
</dbReference>
<dbReference type="PANTHER" id="PTHR30629:SF2">
    <property type="entry name" value="PROPHAGE INTEGRASE INTS-RELATED"/>
    <property type="match status" value="1"/>
</dbReference>
<proteinExistence type="inferred from homology"/>
<protein>
    <submittedName>
        <fullName evidence="8">Prophage CP4-57 integrase</fullName>
    </submittedName>
</protein>
<dbReference type="InterPro" id="IPR025166">
    <property type="entry name" value="Integrase_DNA_bind_dom"/>
</dbReference>
<dbReference type="Gene3D" id="3.30.160.390">
    <property type="entry name" value="Integrase, DNA-binding domain"/>
    <property type="match status" value="1"/>
</dbReference>
<dbReference type="InterPro" id="IPR044068">
    <property type="entry name" value="CB"/>
</dbReference>
<dbReference type="GO" id="GO:0006310">
    <property type="term" value="P:DNA recombination"/>
    <property type="evidence" value="ECO:0007669"/>
    <property type="project" value="UniProtKB-KW"/>
</dbReference>
<evidence type="ECO:0000313" key="8">
    <source>
        <dbReference type="EMBL" id="KXZ72112.1"/>
    </source>
</evidence>
<name>A0A150HZ53_9GAMM</name>
<feature type="domain" description="Core-binding (CB)" evidence="7">
    <location>
        <begin position="97"/>
        <end position="188"/>
    </location>
</feature>
<sequence length="406" mass="47223">MLSDTKIKSLKPAEKMYRVLDAERLYIEIRPSGKKVWRLKYTLNGKEGTISLGEYPTVSLAEARKKKEENKILLKDGINPAHDKKNKKLEKINAAENTFKAIAEEYIVEGMKYKSKDYIDQFKRYMEKDVYKVIGHKPIKEVTSADVLHIMRSSMARVKKHSHCGTGESVASLNRRFISLVMCYAIATLRADNDPTYAVRHAIEQPETEHARPLEKEEKIRLRTRIDYYGGTTTVRNAVLTLAYTMLRASEVRRMKWEYIDLEEKLISFPKASRKRQQERSNKKNHLHLVPMSEQVYNIIMEQYEINPNQPYVFASPSKDGAMLSRTTLNRALVYVDLSDVTTHDFRATASTLLNEKGYEKDWINKQLAHKDPDKTRATYNHAKWLSSRRKMLQDWADIVDSWGKQ</sequence>
<gene>
    <name evidence="8" type="primary">intA_1</name>
    <name evidence="8" type="ORF">AVENLUH13518_00723</name>
</gene>
<comment type="caution">
    <text evidence="8">The sequence shown here is derived from an EMBL/GenBank/DDBJ whole genome shotgun (WGS) entry which is preliminary data.</text>
</comment>
<dbReference type="Gene3D" id="1.10.150.130">
    <property type="match status" value="1"/>
</dbReference>
<dbReference type="Gene3D" id="1.10.443.10">
    <property type="entry name" value="Intergrase catalytic core"/>
    <property type="match status" value="1"/>
</dbReference>
<dbReference type="Pfam" id="PF00589">
    <property type="entry name" value="Phage_integrase"/>
    <property type="match status" value="1"/>
</dbReference>
<dbReference type="InterPro" id="IPR011010">
    <property type="entry name" value="DNA_brk_join_enz"/>
</dbReference>
<keyword evidence="4" id="KW-0233">DNA recombination</keyword>
<dbReference type="InterPro" id="IPR038488">
    <property type="entry name" value="Integrase_DNA-bd_sf"/>
</dbReference>
<keyword evidence="3 5" id="KW-0238">DNA-binding</keyword>
<dbReference type="InterPro" id="IPR053876">
    <property type="entry name" value="Phage_int_M"/>
</dbReference>
<dbReference type="EMBL" id="JRHX01000030">
    <property type="protein sequence ID" value="KXZ72112.1"/>
    <property type="molecule type" value="Genomic_DNA"/>
</dbReference>
<dbReference type="InterPro" id="IPR013762">
    <property type="entry name" value="Integrase-like_cat_sf"/>
</dbReference>
<keyword evidence="2" id="KW-0229">DNA integration</keyword>
<organism evidence="8 9">
    <name type="scientific">Acinetobacter venetianus</name>
    <dbReference type="NCBI Taxonomy" id="52133"/>
    <lineage>
        <taxon>Bacteria</taxon>
        <taxon>Pseudomonadati</taxon>
        <taxon>Pseudomonadota</taxon>
        <taxon>Gammaproteobacteria</taxon>
        <taxon>Moraxellales</taxon>
        <taxon>Moraxellaceae</taxon>
        <taxon>Acinetobacter</taxon>
    </lineage>
</organism>
<dbReference type="Pfam" id="PF13356">
    <property type="entry name" value="Arm-DNA-bind_3"/>
    <property type="match status" value="1"/>
</dbReference>
<dbReference type="PATRIC" id="fig|52133.19.peg.745"/>
<dbReference type="InterPro" id="IPR050808">
    <property type="entry name" value="Phage_Integrase"/>
</dbReference>
<accession>A0A150HZ53</accession>
<evidence type="ECO:0000256" key="3">
    <source>
        <dbReference type="ARBA" id="ARBA00023125"/>
    </source>
</evidence>
<dbReference type="RefSeq" id="WP_061524030.1">
    <property type="nucleotide sequence ID" value="NZ_JRHX01000030.1"/>
</dbReference>
<dbReference type="PROSITE" id="PS51900">
    <property type="entry name" value="CB"/>
    <property type="match status" value="1"/>
</dbReference>
<feature type="domain" description="Tyr recombinase" evidence="6">
    <location>
        <begin position="209"/>
        <end position="398"/>
    </location>
</feature>
<comment type="similarity">
    <text evidence="1">Belongs to the 'phage' integrase family.</text>
</comment>
<evidence type="ECO:0000256" key="2">
    <source>
        <dbReference type="ARBA" id="ARBA00022908"/>
    </source>
</evidence>